<evidence type="ECO:0000259" key="15">
    <source>
        <dbReference type="PROSITE" id="PS50011"/>
    </source>
</evidence>
<dbReference type="PANTHER" id="PTHR32444:SF198">
    <property type="entry name" value="BULB-TYPE LECTIN DOMAIN-CONTAINING PROTEIN"/>
    <property type="match status" value="1"/>
</dbReference>
<proteinExistence type="predicted"/>
<comment type="catalytic activity">
    <reaction evidence="10">
        <text>L-threonyl-[protein] + ATP = O-phospho-L-threonyl-[protein] + ADP + H(+)</text>
        <dbReference type="Rhea" id="RHEA:46608"/>
        <dbReference type="Rhea" id="RHEA-COMP:11060"/>
        <dbReference type="Rhea" id="RHEA-COMP:11605"/>
        <dbReference type="ChEBI" id="CHEBI:15378"/>
        <dbReference type="ChEBI" id="CHEBI:30013"/>
        <dbReference type="ChEBI" id="CHEBI:30616"/>
        <dbReference type="ChEBI" id="CHEBI:61977"/>
        <dbReference type="ChEBI" id="CHEBI:456216"/>
        <dbReference type="EC" id="2.7.11.1"/>
    </reaction>
</comment>
<sequence length="660" mass="74060">MFFDLIIFLSLSYCIAMDAITIDHPIKDPETIVSSGQSFALGFFTPVNSNNRYVGITINIRAQSVVWVANRDNPIKDSAGSLAISGDGNLVVLNGQKEVLWSSNVSNSVANSSAQLLDTGNLVLRDNSNGRVLWESFQTPTDTVVRTMNISVTSKNYMIRLTSWRSPSDPSAGNFSFGVDSLRLPEFFIWNHSKPYWRSGPWNGNVFIGIPEMAASYERRFDLVTDQNGSQYFTYSFTSNLVLYYYVLNSSGVFMEKVSSHGDGQSIVSWTSLESQCDVYGKCGPFGSCNPQHSPICTCLQGFEPKNKEEWEEGNYTSGCSRKALLQCDRNISAGQDGKPDVFLKLNNIKVPDFSHLMLFLRATEEECGIQCLNNCSCIAYAYTAAYAYPKGIGCMHWSGDLIDVQQFPFDGTDLYVRVAYSELDHSKSKSHKKAVIASVVVVISLFVAGFAYLLWKWLPYHRGETIRMKDMLSDSEDQLHLYGYGILANATNTFHVENKLGKGGFGSVYKGKLIDGQEIAVKRLSNSSTQGIEEFKNEVLVISKLQHRNLVRLLGCCVEREEKMLVYEFMPNRSLDAYLFDTGKHDLLAWNRRTIIIEGICRGLLYLHRDSRLKIIHRDLKASNILLDGELFPKISDFGLARIFRGNQDQDNTNRVAGT</sequence>
<feature type="chain" id="PRO_5001654628" description="non-specific serine/threonine protein kinase" evidence="14">
    <location>
        <begin position="20"/>
        <end position="660"/>
    </location>
</feature>
<feature type="domain" description="Bulb-type lectin" evidence="16">
    <location>
        <begin position="17"/>
        <end position="137"/>
    </location>
</feature>
<evidence type="ECO:0000313" key="19">
    <source>
        <dbReference type="Proteomes" id="UP000295252"/>
    </source>
</evidence>
<dbReference type="FunFam" id="2.90.10.10:FF:000001">
    <property type="entry name" value="G-type lectin S-receptor-like serine/threonine-protein kinase"/>
    <property type="match status" value="1"/>
</dbReference>
<dbReference type="PROSITE" id="PS00107">
    <property type="entry name" value="PROTEIN_KINASE_ATP"/>
    <property type="match status" value="1"/>
</dbReference>
<dbReference type="OMA" id="EDECENQ"/>
<dbReference type="OrthoDB" id="1934880at2759"/>
<dbReference type="InterPro" id="IPR001480">
    <property type="entry name" value="Bulb-type_lectin_dom"/>
</dbReference>
<evidence type="ECO:0000259" key="17">
    <source>
        <dbReference type="PROSITE" id="PS50948"/>
    </source>
</evidence>
<dbReference type="InterPro" id="IPR001245">
    <property type="entry name" value="Ser-Thr/Tyr_kinase_cat_dom"/>
</dbReference>
<dbReference type="Gene3D" id="2.90.10.10">
    <property type="entry name" value="Bulb-type lectin domain"/>
    <property type="match status" value="1"/>
</dbReference>
<dbReference type="PROSITE" id="PS50948">
    <property type="entry name" value="PAN"/>
    <property type="match status" value="1"/>
</dbReference>
<dbReference type="Gene3D" id="3.30.200.20">
    <property type="entry name" value="Phosphorylase Kinase, domain 1"/>
    <property type="match status" value="1"/>
</dbReference>
<dbReference type="CDD" id="cd00028">
    <property type="entry name" value="B_lectin"/>
    <property type="match status" value="1"/>
</dbReference>
<evidence type="ECO:0000256" key="12">
    <source>
        <dbReference type="PROSITE-ProRule" id="PRU10141"/>
    </source>
</evidence>
<dbReference type="EMBL" id="HG739096">
    <property type="protein sequence ID" value="CDP04300.1"/>
    <property type="molecule type" value="Genomic_DNA"/>
</dbReference>
<dbReference type="InterPro" id="IPR011009">
    <property type="entry name" value="Kinase-like_dom_sf"/>
</dbReference>
<dbReference type="SMART" id="SM00473">
    <property type="entry name" value="PAN_AP"/>
    <property type="match status" value="1"/>
</dbReference>
<evidence type="ECO:0000256" key="2">
    <source>
        <dbReference type="ARBA" id="ARBA00022527"/>
    </source>
</evidence>
<keyword evidence="5 12" id="KW-0547">Nucleotide-binding</keyword>
<keyword evidence="9" id="KW-0325">Glycoprotein</keyword>
<dbReference type="GO" id="GO:0048544">
    <property type="term" value="P:recognition of pollen"/>
    <property type="evidence" value="ECO:0007669"/>
    <property type="project" value="InterPro"/>
</dbReference>
<dbReference type="SMART" id="SM00108">
    <property type="entry name" value="B_lectin"/>
    <property type="match status" value="1"/>
</dbReference>
<evidence type="ECO:0000256" key="13">
    <source>
        <dbReference type="SAM" id="Phobius"/>
    </source>
</evidence>
<dbReference type="InterPro" id="IPR003609">
    <property type="entry name" value="Pan_app"/>
</dbReference>
<evidence type="ECO:0000256" key="11">
    <source>
        <dbReference type="ARBA" id="ARBA00048679"/>
    </source>
</evidence>
<keyword evidence="19" id="KW-1185">Reference proteome</keyword>
<feature type="signal peptide" evidence="14">
    <location>
        <begin position="1"/>
        <end position="19"/>
    </location>
</feature>
<evidence type="ECO:0000256" key="4">
    <source>
        <dbReference type="ARBA" id="ARBA00022729"/>
    </source>
</evidence>
<dbReference type="Gramene" id="CDP04300">
    <property type="protein sequence ID" value="CDP04300"/>
    <property type="gene ID" value="GSCOC_T00017644001"/>
</dbReference>
<keyword evidence="13" id="KW-0812">Transmembrane</keyword>
<feature type="domain" description="Protein kinase" evidence="15">
    <location>
        <begin position="495"/>
        <end position="660"/>
    </location>
</feature>
<keyword evidence="4 14" id="KW-0732">Signal</keyword>
<evidence type="ECO:0000256" key="6">
    <source>
        <dbReference type="ARBA" id="ARBA00022777"/>
    </source>
</evidence>
<dbReference type="CDD" id="cd01098">
    <property type="entry name" value="PAN_AP_plant"/>
    <property type="match status" value="1"/>
</dbReference>
<dbReference type="PROSITE" id="PS50927">
    <property type="entry name" value="BULB_LECTIN"/>
    <property type="match status" value="1"/>
</dbReference>
<evidence type="ECO:0000256" key="7">
    <source>
        <dbReference type="ARBA" id="ARBA00022840"/>
    </source>
</evidence>
<dbReference type="PROSITE" id="PS00108">
    <property type="entry name" value="PROTEIN_KINASE_ST"/>
    <property type="match status" value="1"/>
</dbReference>
<keyword evidence="3" id="KW-0808">Transferase</keyword>
<feature type="binding site" evidence="12">
    <location>
        <position position="523"/>
    </location>
    <ligand>
        <name>ATP</name>
        <dbReference type="ChEBI" id="CHEBI:30616"/>
    </ligand>
</feature>
<dbReference type="EC" id="2.7.11.1" evidence="1"/>
<dbReference type="PROSITE" id="PS50011">
    <property type="entry name" value="PROTEIN_KINASE_DOM"/>
    <property type="match status" value="1"/>
</dbReference>
<keyword evidence="6" id="KW-0418">Kinase</keyword>
<name>A0A068U6Z2_COFCA</name>
<keyword evidence="13" id="KW-1133">Transmembrane helix</keyword>
<keyword evidence="2" id="KW-0723">Serine/threonine-protein kinase</keyword>
<gene>
    <name evidence="18" type="ORF">GSCOC_T00017644001</name>
</gene>
<dbReference type="PhylomeDB" id="A0A068U6Z2"/>
<dbReference type="SUPFAM" id="SSF51110">
    <property type="entry name" value="alpha-D-mannose-specific plant lectins"/>
    <property type="match status" value="1"/>
</dbReference>
<dbReference type="GO" id="GO:0005524">
    <property type="term" value="F:ATP binding"/>
    <property type="evidence" value="ECO:0007669"/>
    <property type="project" value="UniProtKB-UniRule"/>
</dbReference>
<protein>
    <recommendedName>
        <fullName evidence="1">non-specific serine/threonine protein kinase</fullName>
        <ecNumber evidence="1">2.7.11.1</ecNumber>
    </recommendedName>
</protein>
<dbReference type="Pfam" id="PF00954">
    <property type="entry name" value="S_locus_glycop"/>
    <property type="match status" value="1"/>
</dbReference>
<dbReference type="InterPro" id="IPR036426">
    <property type="entry name" value="Bulb-type_lectin_dom_sf"/>
</dbReference>
<evidence type="ECO:0000256" key="10">
    <source>
        <dbReference type="ARBA" id="ARBA00047899"/>
    </source>
</evidence>
<dbReference type="Pfam" id="PF08276">
    <property type="entry name" value="PAN_2"/>
    <property type="match status" value="1"/>
</dbReference>
<dbReference type="Gene3D" id="1.10.510.10">
    <property type="entry name" value="Transferase(Phosphotransferase) domain 1"/>
    <property type="match status" value="1"/>
</dbReference>
<dbReference type="FunFam" id="1.10.510.10:FF:001019">
    <property type="entry name" value="G-type lectin S-receptor-like serine/threonine-protein kinase B120"/>
    <property type="match status" value="1"/>
</dbReference>
<dbReference type="AlphaFoldDB" id="A0A068U6Z2"/>
<dbReference type="InterPro" id="IPR008271">
    <property type="entry name" value="Ser/Thr_kinase_AS"/>
</dbReference>
<dbReference type="FunFam" id="3.30.200.20:FF:000195">
    <property type="entry name" value="G-type lectin S-receptor-like serine/threonine-protein kinase"/>
    <property type="match status" value="1"/>
</dbReference>
<evidence type="ECO:0000256" key="8">
    <source>
        <dbReference type="ARBA" id="ARBA00023157"/>
    </source>
</evidence>
<dbReference type="GO" id="GO:0004674">
    <property type="term" value="F:protein serine/threonine kinase activity"/>
    <property type="evidence" value="ECO:0007669"/>
    <property type="project" value="UniProtKB-KW"/>
</dbReference>
<dbReference type="STRING" id="49390.A0A068U6Z2"/>
<dbReference type="PANTHER" id="PTHR32444">
    <property type="entry name" value="BULB-TYPE LECTIN DOMAIN-CONTAINING PROTEIN"/>
    <property type="match status" value="1"/>
</dbReference>
<keyword evidence="8" id="KW-1015">Disulfide bond</keyword>
<dbReference type="InterPro" id="IPR017441">
    <property type="entry name" value="Protein_kinase_ATP_BS"/>
</dbReference>
<evidence type="ECO:0000259" key="16">
    <source>
        <dbReference type="PROSITE" id="PS50927"/>
    </source>
</evidence>
<accession>A0A068U6Z2</accession>
<evidence type="ECO:0000313" key="18">
    <source>
        <dbReference type="EMBL" id="CDP04300.1"/>
    </source>
</evidence>
<reference evidence="19" key="1">
    <citation type="journal article" date="2014" name="Science">
        <title>The coffee genome provides insight into the convergent evolution of caffeine biosynthesis.</title>
        <authorList>
            <person name="Denoeud F."/>
            <person name="Carretero-Paulet L."/>
            <person name="Dereeper A."/>
            <person name="Droc G."/>
            <person name="Guyot R."/>
            <person name="Pietrella M."/>
            <person name="Zheng C."/>
            <person name="Alberti A."/>
            <person name="Anthony F."/>
            <person name="Aprea G."/>
            <person name="Aury J.M."/>
            <person name="Bento P."/>
            <person name="Bernard M."/>
            <person name="Bocs S."/>
            <person name="Campa C."/>
            <person name="Cenci A."/>
            <person name="Combes M.C."/>
            <person name="Crouzillat D."/>
            <person name="Da Silva C."/>
            <person name="Daddiego L."/>
            <person name="De Bellis F."/>
            <person name="Dussert S."/>
            <person name="Garsmeur O."/>
            <person name="Gayraud T."/>
            <person name="Guignon V."/>
            <person name="Jahn K."/>
            <person name="Jamilloux V."/>
            <person name="Joet T."/>
            <person name="Labadie K."/>
            <person name="Lan T."/>
            <person name="Leclercq J."/>
            <person name="Lepelley M."/>
            <person name="Leroy T."/>
            <person name="Li L.T."/>
            <person name="Librado P."/>
            <person name="Lopez L."/>
            <person name="Munoz A."/>
            <person name="Noel B."/>
            <person name="Pallavicini A."/>
            <person name="Perrotta G."/>
            <person name="Poncet V."/>
            <person name="Pot D."/>
            <person name="Priyono X."/>
            <person name="Rigoreau M."/>
            <person name="Rouard M."/>
            <person name="Rozas J."/>
            <person name="Tranchant-Dubreuil C."/>
            <person name="VanBuren R."/>
            <person name="Zhang Q."/>
            <person name="Andrade A.C."/>
            <person name="Argout X."/>
            <person name="Bertrand B."/>
            <person name="de Kochko A."/>
            <person name="Graziosi G."/>
            <person name="Henry R.J."/>
            <person name="Jayarama X."/>
            <person name="Ming R."/>
            <person name="Nagai C."/>
            <person name="Rounsley S."/>
            <person name="Sankoff D."/>
            <person name="Giuliano G."/>
            <person name="Albert V.A."/>
            <person name="Wincker P."/>
            <person name="Lashermes P."/>
        </authorList>
    </citation>
    <scope>NUCLEOTIDE SEQUENCE [LARGE SCALE GENOMIC DNA]</scope>
    <source>
        <strain evidence="19">cv. DH200-94</strain>
    </source>
</reference>
<dbReference type="Proteomes" id="UP000295252">
    <property type="component" value="Chromosome XI"/>
</dbReference>
<evidence type="ECO:0000256" key="9">
    <source>
        <dbReference type="ARBA" id="ARBA00023180"/>
    </source>
</evidence>
<dbReference type="InterPro" id="IPR000858">
    <property type="entry name" value="S_locus_glycoprot_dom"/>
</dbReference>
<evidence type="ECO:0000256" key="14">
    <source>
        <dbReference type="SAM" id="SignalP"/>
    </source>
</evidence>
<keyword evidence="13" id="KW-0472">Membrane</keyword>
<dbReference type="InterPro" id="IPR000719">
    <property type="entry name" value="Prot_kinase_dom"/>
</dbReference>
<dbReference type="SMART" id="SM00220">
    <property type="entry name" value="S_TKc"/>
    <property type="match status" value="1"/>
</dbReference>
<dbReference type="Pfam" id="PF01453">
    <property type="entry name" value="B_lectin"/>
    <property type="match status" value="1"/>
</dbReference>
<evidence type="ECO:0000256" key="1">
    <source>
        <dbReference type="ARBA" id="ARBA00012513"/>
    </source>
</evidence>
<dbReference type="SUPFAM" id="SSF56112">
    <property type="entry name" value="Protein kinase-like (PK-like)"/>
    <property type="match status" value="1"/>
</dbReference>
<feature type="transmembrane region" description="Helical" evidence="13">
    <location>
        <begin position="435"/>
        <end position="456"/>
    </location>
</feature>
<dbReference type="Pfam" id="PF07714">
    <property type="entry name" value="PK_Tyr_Ser-Thr"/>
    <property type="match status" value="1"/>
</dbReference>
<organism evidence="18 19">
    <name type="scientific">Coffea canephora</name>
    <name type="common">Robusta coffee</name>
    <dbReference type="NCBI Taxonomy" id="49390"/>
    <lineage>
        <taxon>Eukaryota</taxon>
        <taxon>Viridiplantae</taxon>
        <taxon>Streptophyta</taxon>
        <taxon>Embryophyta</taxon>
        <taxon>Tracheophyta</taxon>
        <taxon>Spermatophyta</taxon>
        <taxon>Magnoliopsida</taxon>
        <taxon>eudicotyledons</taxon>
        <taxon>Gunneridae</taxon>
        <taxon>Pentapetalae</taxon>
        <taxon>asterids</taxon>
        <taxon>lamiids</taxon>
        <taxon>Gentianales</taxon>
        <taxon>Rubiaceae</taxon>
        <taxon>Ixoroideae</taxon>
        <taxon>Gardenieae complex</taxon>
        <taxon>Bertiereae - Coffeeae clade</taxon>
        <taxon>Coffeeae</taxon>
        <taxon>Coffea</taxon>
    </lineage>
</organism>
<feature type="domain" description="Apple" evidence="17">
    <location>
        <begin position="328"/>
        <end position="420"/>
    </location>
</feature>
<comment type="catalytic activity">
    <reaction evidence="11">
        <text>L-seryl-[protein] + ATP = O-phospho-L-seryl-[protein] + ADP + H(+)</text>
        <dbReference type="Rhea" id="RHEA:17989"/>
        <dbReference type="Rhea" id="RHEA-COMP:9863"/>
        <dbReference type="Rhea" id="RHEA-COMP:11604"/>
        <dbReference type="ChEBI" id="CHEBI:15378"/>
        <dbReference type="ChEBI" id="CHEBI:29999"/>
        <dbReference type="ChEBI" id="CHEBI:30616"/>
        <dbReference type="ChEBI" id="CHEBI:83421"/>
        <dbReference type="ChEBI" id="CHEBI:456216"/>
        <dbReference type="EC" id="2.7.11.1"/>
    </reaction>
</comment>
<keyword evidence="7 12" id="KW-0067">ATP-binding</keyword>
<evidence type="ECO:0000256" key="5">
    <source>
        <dbReference type="ARBA" id="ARBA00022741"/>
    </source>
</evidence>
<dbReference type="InParanoid" id="A0A068U6Z2"/>
<evidence type="ECO:0000256" key="3">
    <source>
        <dbReference type="ARBA" id="ARBA00022679"/>
    </source>
</evidence>